<feature type="transmembrane region" description="Helical" evidence="1">
    <location>
        <begin position="54"/>
        <end position="75"/>
    </location>
</feature>
<proteinExistence type="predicted"/>
<evidence type="ECO:0000256" key="1">
    <source>
        <dbReference type="SAM" id="Phobius"/>
    </source>
</evidence>
<protein>
    <submittedName>
        <fullName evidence="3">Uncharacterized protein</fullName>
    </submittedName>
</protein>
<gene>
    <name evidence="3" type="ORF">EDB92DRAFT_2116347</name>
</gene>
<evidence type="ECO:0000313" key="3">
    <source>
        <dbReference type="EMBL" id="KAH8986743.1"/>
    </source>
</evidence>
<keyword evidence="1" id="KW-0472">Membrane</keyword>
<accession>A0AAD4LCL3</accession>
<keyword evidence="1" id="KW-1133">Transmembrane helix</keyword>
<evidence type="ECO:0000313" key="4">
    <source>
        <dbReference type="Proteomes" id="UP001201163"/>
    </source>
</evidence>
<organism evidence="3 4">
    <name type="scientific">Lactarius akahatsu</name>
    <dbReference type="NCBI Taxonomy" id="416441"/>
    <lineage>
        <taxon>Eukaryota</taxon>
        <taxon>Fungi</taxon>
        <taxon>Dikarya</taxon>
        <taxon>Basidiomycota</taxon>
        <taxon>Agaricomycotina</taxon>
        <taxon>Agaricomycetes</taxon>
        <taxon>Russulales</taxon>
        <taxon>Russulaceae</taxon>
        <taxon>Lactarius</taxon>
    </lineage>
</organism>
<dbReference type="AlphaFoldDB" id="A0AAD4LCL3"/>
<comment type="caution">
    <text evidence="3">The sequence shown here is derived from an EMBL/GenBank/DDBJ whole genome shotgun (WGS) entry which is preliminary data.</text>
</comment>
<evidence type="ECO:0000256" key="2">
    <source>
        <dbReference type="SAM" id="SignalP"/>
    </source>
</evidence>
<feature type="signal peptide" evidence="2">
    <location>
        <begin position="1"/>
        <end position="30"/>
    </location>
</feature>
<feature type="chain" id="PRO_5041926342" evidence="2">
    <location>
        <begin position="31"/>
        <end position="170"/>
    </location>
</feature>
<dbReference type="Proteomes" id="UP001201163">
    <property type="component" value="Unassembled WGS sequence"/>
</dbReference>
<reference evidence="3" key="1">
    <citation type="submission" date="2022-01" db="EMBL/GenBank/DDBJ databases">
        <title>Comparative genomics reveals a dynamic genome evolution in the ectomycorrhizal milk-cap (Lactarius) mushrooms.</title>
        <authorList>
            <consortium name="DOE Joint Genome Institute"/>
            <person name="Lebreton A."/>
            <person name="Tang N."/>
            <person name="Kuo A."/>
            <person name="LaButti K."/>
            <person name="Drula E."/>
            <person name="Barry K."/>
            <person name="Clum A."/>
            <person name="Lipzen A."/>
            <person name="Mousain D."/>
            <person name="Ng V."/>
            <person name="Wang R."/>
            <person name="Wang X."/>
            <person name="Dai Y."/>
            <person name="Henrissat B."/>
            <person name="Grigoriev I.V."/>
            <person name="Guerin-Laguette A."/>
            <person name="Yu F."/>
            <person name="Martin F.M."/>
        </authorList>
    </citation>
    <scope>NUCLEOTIDE SEQUENCE</scope>
    <source>
        <strain evidence="3">QP</strain>
    </source>
</reference>
<sequence>MLPTLRNIIRLLSSTLFLVVVTLSPFPASATPITSRDLPALSEDPSPKSSHMDHKAIFGIVFVLGLFLLIEVAYARVGSRVRFTRFIEVSNLCDTHDTMMQRLSSFRVFKFIEKAADAYVDSGSSTLPTHGGSGGTGNFPTTSHSAQGLTFTIRLDLVVWGGPLRVGTER</sequence>
<keyword evidence="2" id="KW-0732">Signal</keyword>
<keyword evidence="4" id="KW-1185">Reference proteome</keyword>
<name>A0AAD4LCL3_9AGAM</name>
<dbReference type="EMBL" id="JAKELL010000052">
    <property type="protein sequence ID" value="KAH8986743.1"/>
    <property type="molecule type" value="Genomic_DNA"/>
</dbReference>
<keyword evidence="1" id="KW-0812">Transmembrane</keyword>